<feature type="non-terminal residue" evidence="1">
    <location>
        <position position="1"/>
    </location>
</feature>
<sequence length="615" mass="69416">MPELRETAASGLVAILGYKVASEEGTDWTLLAIECDASSKEAKKGGADKRARVGLVYALDEWSTVQRGQRSHQSPIWPQILDEEEGLGSLVLSGLESTNRALILDLGAAWLMVQYLTHTSVQWYRRSAWENSIKNVTKDIRGFHVGMALVFCDWVLAFPTIDLLFQPTWVRKRSDLSIPPCVRDNFQEFVTTVAAWVKETGMLAPTSRKLGTQRACEAIRSASKVWYGVGVYTVCELMFIAGISPFITLCEFVRSPSRVARFVAALWAYIHVGMEGEHLWQLIRPCLRETVLAPTKDQRLRYAQAPWLHVWARSRGYMSRRMAYLVEDFKKKLSSYESDSVVYRDELDDFYDPFEPTFVAAALEREPNLGALIFGSAQWVAMGFDKPHRVDALTQLYAKHDLLNSPSHLRPNYYDGQLILPPDELTKAWCETLTFTGEKNIWTIIPEFPANMRLSNLPNRVLLLTKQVYLRDTLFFRYIVLYTLGVSIGPLEYCGNARIIQDGSKNNIRVALCKGDPNVPLRLEERRILAETRITAKLDAPGLKRSRTNKENAGVQRSMKALRGAYERAGTLDTARLAMVVEGPPKKKRKSADLHMATGTLLYSLPSRSNSHGDG</sequence>
<organism evidence="1 2">
    <name type="scientific">Mycena chlorophos</name>
    <name type="common">Agaric fungus</name>
    <name type="synonym">Agaricus chlorophos</name>
    <dbReference type="NCBI Taxonomy" id="658473"/>
    <lineage>
        <taxon>Eukaryota</taxon>
        <taxon>Fungi</taxon>
        <taxon>Dikarya</taxon>
        <taxon>Basidiomycota</taxon>
        <taxon>Agaricomycotina</taxon>
        <taxon>Agaricomycetes</taxon>
        <taxon>Agaricomycetidae</taxon>
        <taxon>Agaricales</taxon>
        <taxon>Marasmiineae</taxon>
        <taxon>Mycenaceae</taxon>
        <taxon>Mycena</taxon>
    </lineage>
</organism>
<protein>
    <submittedName>
        <fullName evidence="1">Uncharacterized protein</fullName>
    </submittedName>
</protein>
<evidence type="ECO:0000313" key="1">
    <source>
        <dbReference type="EMBL" id="GAT43159.1"/>
    </source>
</evidence>
<accession>A0ABQ0KW77</accession>
<feature type="non-terminal residue" evidence="1">
    <location>
        <position position="615"/>
    </location>
</feature>
<keyword evidence="2" id="KW-1185">Reference proteome</keyword>
<proteinExistence type="predicted"/>
<dbReference type="EMBL" id="DF838672">
    <property type="protein sequence ID" value="GAT43159.1"/>
    <property type="molecule type" value="Genomic_DNA"/>
</dbReference>
<dbReference type="Proteomes" id="UP000815677">
    <property type="component" value="Unassembled WGS sequence"/>
</dbReference>
<reference evidence="1" key="1">
    <citation type="submission" date="2014-09" db="EMBL/GenBank/DDBJ databases">
        <title>Genome sequence of the luminous mushroom Mycena chlorophos for searching fungal bioluminescence genes.</title>
        <authorList>
            <person name="Tanaka Y."/>
            <person name="Kasuga D."/>
            <person name="Oba Y."/>
            <person name="Hase S."/>
            <person name="Sato K."/>
            <person name="Oba Y."/>
            <person name="Sakakibara Y."/>
        </authorList>
    </citation>
    <scope>NUCLEOTIDE SEQUENCE</scope>
</reference>
<gene>
    <name evidence="1" type="ORF">MCHLO_00849</name>
</gene>
<evidence type="ECO:0000313" key="2">
    <source>
        <dbReference type="Proteomes" id="UP000815677"/>
    </source>
</evidence>
<name>A0ABQ0KW77_MYCCL</name>